<evidence type="ECO:0000313" key="2">
    <source>
        <dbReference type="Proteomes" id="UP001163321"/>
    </source>
</evidence>
<evidence type="ECO:0000313" key="1">
    <source>
        <dbReference type="EMBL" id="KAI9921566.1"/>
    </source>
</evidence>
<sequence length="233" mass="25285">MTAKTVLISGSNRGIGLAFAAHYINEGWHVISCVRNVDAATDLKQLKPWKLLTLDTSEKDSINSLANTLENVPIDLLINNAGILEAHDLKTTTKADLLRQFEVNTVGPFLLTRALLPNLRLAVHQAPNKAAFVAQITSRMGCIADNTSGGYYGYRASKSALNMITKSLAVDLKNDHIGCLLLHPGYVNTAMVGFHGTVSPQESVKGMTSIIARATLEDSAKVFHYEKGDVLPW</sequence>
<reference evidence="1 2" key="1">
    <citation type="journal article" date="2022" name="bioRxiv">
        <title>The genome of the oomycete Peronosclerospora sorghi, a cosmopolitan pathogen of maize and sorghum, is inflated with dispersed pseudogenes.</title>
        <authorList>
            <person name="Fletcher K."/>
            <person name="Martin F."/>
            <person name="Isakeit T."/>
            <person name="Cavanaugh K."/>
            <person name="Magill C."/>
            <person name="Michelmore R."/>
        </authorList>
    </citation>
    <scope>NUCLEOTIDE SEQUENCE [LARGE SCALE GENOMIC DNA]</scope>
    <source>
        <strain evidence="1">P6</strain>
    </source>
</reference>
<proteinExistence type="predicted"/>
<gene>
    <name evidence="1" type="ORF">PsorP6_000580</name>
</gene>
<accession>A0ACC0WTI4</accession>
<name>A0ACC0WTI4_9STRA</name>
<keyword evidence="2" id="KW-1185">Reference proteome</keyword>
<dbReference type="Proteomes" id="UP001163321">
    <property type="component" value="Chromosome 1"/>
</dbReference>
<protein>
    <submittedName>
        <fullName evidence="1">Uncharacterized protein</fullName>
    </submittedName>
</protein>
<comment type="caution">
    <text evidence="1">The sequence shown here is derived from an EMBL/GenBank/DDBJ whole genome shotgun (WGS) entry which is preliminary data.</text>
</comment>
<dbReference type="EMBL" id="CM047580">
    <property type="protein sequence ID" value="KAI9921566.1"/>
    <property type="molecule type" value="Genomic_DNA"/>
</dbReference>
<organism evidence="1 2">
    <name type="scientific">Peronosclerospora sorghi</name>
    <dbReference type="NCBI Taxonomy" id="230839"/>
    <lineage>
        <taxon>Eukaryota</taxon>
        <taxon>Sar</taxon>
        <taxon>Stramenopiles</taxon>
        <taxon>Oomycota</taxon>
        <taxon>Peronosporomycetes</taxon>
        <taxon>Peronosporales</taxon>
        <taxon>Peronosporaceae</taxon>
        <taxon>Peronosclerospora</taxon>
    </lineage>
</organism>